<dbReference type="PATRIC" id="fig|69222.5.peg.1579"/>
<proteinExistence type="predicted"/>
<feature type="signal peptide" evidence="2">
    <location>
        <begin position="1"/>
        <end position="35"/>
    </location>
</feature>
<keyword evidence="2" id="KW-0732">Signal</keyword>
<dbReference type="EMBL" id="JFHN01000037">
    <property type="protein sequence ID" value="EXU76105.1"/>
    <property type="molecule type" value="Genomic_DNA"/>
</dbReference>
<evidence type="ECO:0008006" key="5">
    <source>
        <dbReference type="Google" id="ProtNLM"/>
    </source>
</evidence>
<dbReference type="PROSITE" id="PS51257">
    <property type="entry name" value="PROKAR_LIPOPROTEIN"/>
    <property type="match status" value="1"/>
</dbReference>
<comment type="caution">
    <text evidence="3">The sequence shown here is derived from an EMBL/GenBank/DDBJ whole genome shotgun (WGS) entry which is preliminary data.</text>
</comment>
<feature type="region of interest" description="Disordered" evidence="1">
    <location>
        <begin position="68"/>
        <end position="89"/>
    </location>
</feature>
<accession>A0A014NQJ1</accession>
<reference evidence="3 4" key="1">
    <citation type="submission" date="2014-02" db="EMBL/GenBank/DDBJ databases">
        <title>Draft genome of Erwinia mallotivora strain BT-MARDI, a papaya dieback pathogen.</title>
        <authorList>
            <person name="Redzuan R."/>
            <person name="Abu Bakar N."/>
            <person name="Badrun R."/>
            <person name="Mohd Raih M.F."/>
            <person name="Rozano L."/>
            <person name="Mat Amin N."/>
        </authorList>
    </citation>
    <scope>NUCLEOTIDE SEQUENCE [LARGE SCALE GENOMIC DNA]</scope>
    <source>
        <strain evidence="3 4">BT-MARDI</strain>
    </source>
</reference>
<gene>
    <name evidence="3" type="ORF">BG55_07685</name>
</gene>
<feature type="chain" id="PRO_5001473252" description="Lipoprotein" evidence="2">
    <location>
        <begin position="36"/>
        <end position="89"/>
    </location>
</feature>
<dbReference type="AlphaFoldDB" id="A0A014NQJ1"/>
<evidence type="ECO:0000313" key="4">
    <source>
        <dbReference type="Proteomes" id="UP000019918"/>
    </source>
</evidence>
<evidence type="ECO:0000256" key="2">
    <source>
        <dbReference type="SAM" id="SignalP"/>
    </source>
</evidence>
<evidence type="ECO:0000256" key="1">
    <source>
        <dbReference type="SAM" id="MobiDB-lite"/>
    </source>
</evidence>
<name>A0A014NQJ1_9GAMM</name>
<organism evidence="3 4">
    <name type="scientific">Erwinia mallotivora</name>
    <dbReference type="NCBI Taxonomy" id="69222"/>
    <lineage>
        <taxon>Bacteria</taxon>
        <taxon>Pseudomonadati</taxon>
        <taxon>Pseudomonadota</taxon>
        <taxon>Gammaproteobacteria</taxon>
        <taxon>Enterobacterales</taxon>
        <taxon>Erwiniaceae</taxon>
        <taxon>Erwinia</taxon>
    </lineage>
</organism>
<protein>
    <recommendedName>
        <fullName evidence="5">Lipoprotein</fullName>
    </recommendedName>
</protein>
<dbReference type="Proteomes" id="UP000019918">
    <property type="component" value="Unassembled WGS sequence"/>
</dbReference>
<sequence length="89" mass="9782">MLKKRMAIAGIRKYFIMLKLATVCLLISATVGCTANSSSDSIASQSARKIMPDMNQQITPTQRRAIMSGDQPDWNEVAAPRINKSSKQP</sequence>
<keyword evidence="4" id="KW-1185">Reference proteome</keyword>
<evidence type="ECO:0000313" key="3">
    <source>
        <dbReference type="EMBL" id="EXU76105.1"/>
    </source>
</evidence>